<feature type="domain" description="ABM" evidence="3">
    <location>
        <begin position="26"/>
        <end position="96"/>
    </location>
</feature>
<dbReference type="KEGG" id="pna:Pnap_1337"/>
<keyword evidence="4" id="KW-0560">Oxidoreductase</keyword>
<accession>A1VLX4</accession>
<feature type="region of interest" description="Disordered" evidence="1">
    <location>
        <begin position="1"/>
        <end position="21"/>
    </location>
</feature>
<organism evidence="4 5">
    <name type="scientific">Polaromonas naphthalenivorans (strain CJ2)</name>
    <dbReference type="NCBI Taxonomy" id="365044"/>
    <lineage>
        <taxon>Bacteria</taxon>
        <taxon>Pseudomonadati</taxon>
        <taxon>Pseudomonadota</taxon>
        <taxon>Betaproteobacteria</taxon>
        <taxon>Burkholderiales</taxon>
        <taxon>Comamonadaceae</taxon>
        <taxon>Polaromonas</taxon>
    </lineage>
</organism>
<dbReference type="RefSeq" id="WP_011800743.1">
    <property type="nucleotide sequence ID" value="NC_008781.1"/>
</dbReference>
<dbReference type="InterPro" id="IPR011008">
    <property type="entry name" value="Dimeric_a/b-barrel"/>
</dbReference>
<dbReference type="STRING" id="365044.Pnap_1337"/>
<dbReference type="PANTHER" id="PTHR40057">
    <property type="entry name" value="SLR1162 PROTEIN"/>
    <property type="match status" value="1"/>
</dbReference>
<dbReference type="GO" id="GO:0004497">
    <property type="term" value="F:monooxygenase activity"/>
    <property type="evidence" value="ECO:0007669"/>
    <property type="project" value="UniProtKB-KW"/>
</dbReference>
<dbReference type="EMBL" id="CP000529">
    <property type="protein sequence ID" value="ABM36652.1"/>
    <property type="molecule type" value="Genomic_DNA"/>
</dbReference>
<evidence type="ECO:0000256" key="2">
    <source>
        <dbReference type="SAM" id="Phobius"/>
    </source>
</evidence>
<dbReference type="PANTHER" id="PTHR40057:SF1">
    <property type="entry name" value="SLR1162 PROTEIN"/>
    <property type="match status" value="1"/>
</dbReference>
<evidence type="ECO:0000313" key="5">
    <source>
        <dbReference type="Proteomes" id="UP000000644"/>
    </source>
</evidence>
<evidence type="ECO:0000313" key="4">
    <source>
        <dbReference type="EMBL" id="ABM36652.1"/>
    </source>
</evidence>
<keyword evidence="4" id="KW-0503">Monooxygenase</keyword>
<dbReference type="Proteomes" id="UP000000644">
    <property type="component" value="Chromosome"/>
</dbReference>
<dbReference type="Gene3D" id="3.30.70.100">
    <property type="match status" value="1"/>
</dbReference>
<dbReference type="InterPro" id="IPR038762">
    <property type="entry name" value="ABM_predict"/>
</dbReference>
<reference evidence="5" key="1">
    <citation type="journal article" date="2009" name="Environ. Microbiol.">
        <title>The genome of Polaromonas naphthalenivorans strain CJ2, isolated from coal tar-contaminated sediment, reveals physiological and metabolic versatility and evolution through extensive horizontal gene transfer.</title>
        <authorList>
            <person name="Yagi J.M."/>
            <person name="Sims D."/>
            <person name="Brettin T."/>
            <person name="Bruce D."/>
            <person name="Madsen E.L."/>
        </authorList>
    </citation>
    <scope>NUCLEOTIDE SEQUENCE [LARGE SCALE GENOMIC DNA]</scope>
    <source>
        <strain evidence="5">CJ2</strain>
    </source>
</reference>
<proteinExistence type="predicted"/>
<keyword evidence="2" id="KW-0812">Transmembrane</keyword>
<sequence length="205" mass="22757">MNRTEAKPPASTGQQADASPESVSFVVQHRVRADAQAAYETWLAETMRVAGSFAGHQGVHVVRPAAGGTSYTIVVRFATYEEATRWHQSAERARLVEALHPYLESGEQVSIGAGIDYWFQPRPAAPGEPPMKPPAWKQWLITTSVIWPLTMVVPWLFKPVFKAAPVLGMYGVAHVIIASVIVALVVWVIMPRYTQLVHGWLFRKD</sequence>
<protein>
    <submittedName>
        <fullName evidence="4">Antibiotic biosynthesis monooxygenase</fullName>
    </submittedName>
</protein>
<dbReference type="HOGENOM" id="CLU_075307_0_0_4"/>
<gene>
    <name evidence="4" type="ordered locus">Pnap_1337</name>
</gene>
<dbReference type="OrthoDB" id="1494254at2"/>
<dbReference type="AlphaFoldDB" id="A1VLX4"/>
<feature type="transmembrane region" description="Helical" evidence="2">
    <location>
        <begin position="139"/>
        <end position="157"/>
    </location>
</feature>
<keyword evidence="2" id="KW-1133">Transmembrane helix</keyword>
<dbReference type="SUPFAM" id="SSF54909">
    <property type="entry name" value="Dimeric alpha+beta barrel"/>
    <property type="match status" value="1"/>
</dbReference>
<evidence type="ECO:0000256" key="1">
    <source>
        <dbReference type="SAM" id="MobiDB-lite"/>
    </source>
</evidence>
<evidence type="ECO:0000259" key="3">
    <source>
        <dbReference type="Pfam" id="PF03992"/>
    </source>
</evidence>
<dbReference type="InterPro" id="IPR007138">
    <property type="entry name" value="ABM_dom"/>
</dbReference>
<keyword evidence="2" id="KW-0472">Membrane</keyword>
<dbReference type="Pfam" id="PF03992">
    <property type="entry name" value="ABM"/>
    <property type="match status" value="1"/>
</dbReference>
<keyword evidence="5" id="KW-1185">Reference proteome</keyword>
<name>A1VLX4_POLNA</name>
<feature type="transmembrane region" description="Helical" evidence="2">
    <location>
        <begin position="169"/>
        <end position="190"/>
    </location>
</feature>
<dbReference type="eggNOG" id="COG3224">
    <property type="taxonomic scope" value="Bacteria"/>
</dbReference>